<reference evidence="2 3" key="1">
    <citation type="submission" date="2014-11" db="EMBL/GenBank/DDBJ databases">
        <title>Genomics and ecophysiology of heterotrophic nitrogen fixing bacteria isolated from estuarine surface water.</title>
        <authorList>
            <person name="Bentzon-Tilia M."/>
            <person name="Severin I."/>
            <person name="Hansen L.H."/>
            <person name="Riemann L."/>
        </authorList>
    </citation>
    <scope>NUCLEOTIDE SEQUENCE [LARGE SCALE GENOMIC DNA]</scope>
    <source>
        <strain evidence="2 3">BAL398</strain>
    </source>
</reference>
<evidence type="ECO:0000313" key="3">
    <source>
        <dbReference type="Proteomes" id="UP000032515"/>
    </source>
</evidence>
<dbReference type="PANTHER" id="PTHR43236:SF1">
    <property type="entry name" value="BLL7220 PROTEIN"/>
    <property type="match status" value="1"/>
</dbReference>
<dbReference type="Proteomes" id="UP000032515">
    <property type="component" value="Unassembled WGS sequence"/>
</dbReference>
<name>A0A0D7EYJ6_RHOPL</name>
<accession>A0A0D7EYJ6</accession>
<feature type="domain" description="HTH cro/C1-type" evidence="1">
    <location>
        <begin position="16"/>
        <end position="70"/>
    </location>
</feature>
<dbReference type="Pfam" id="PF01381">
    <property type="entry name" value="HTH_3"/>
    <property type="match status" value="1"/>
</dbReference>
<dbReference type="PANTHER" id="PTHR43236">
    <property type="entry name" value="ANTITOXIN HIGA1"/>
    <property type="match status" value="1"/>
</dbReference>
<dbReference type="SUPFAM" id="SSF47413">
    <property type="entry name" value="lambda repressor-like DNA-binding domains"/>
    <property type="match status" value="1"/>
</dbReference>
<dbReference type="OrthoDB" id="8895516at2"/>
<dbReference type="CDD" id="cd00093">
    <property type="entry name" value="HTH_XRE"/>
    <property type="match status" value="1"/>
</dbReference>
<dbReference type="SMART" id="SM00530">
    <property type="entry name" value="HTH_XRE"/>
    <property type="match status" value="1"/>
</dbReference>
<comment type="caution">
    <text evidence="2">The sequence shown here is derived from an EMBL/GenBank/DDBJ whole genome shotgun (WGS) entry which is preliminary data.</text>
</comment>
<dbReference type="Gene3D" id="1.10.260.40">
    <property type="entry name" value="lambda repressor-like DNA-binding domains"/>
    <property type="match status" value="1"/>
</dbReference>
<dbReference type="InterPro" id="IPR001387">
    <property type="entry name" value="Cro/C1-type_HTH"/>
</dbReference>
<protein>
    <submittedName>
        <fullName evidence="2">XRE family transcriptional regulator</fullName>
    </submittedName>
</protein>
<evidence type="ECO:0000259" key="1">
    <source>
        <dbReference type="PROSITE" id="PS50943"/>
    </source>
</evidence>
<organism evidence="2 3">
    <name type="scientific">Rhodopseudomonas palustris</name>
    <dbReference type="NCBI Taxonomy" id="1076"/>
    <lineage>
        <taxon>Bacteria</taxon>
        <taxon>Pseudomonadati</taxon>
        <taxon>Pseudomonadota</taxon>
        <taxon>Alphaproteobacteria</taxon>
        <taxon>Hyphomicrobiales</taxon>
        <taxon>Nitrobacteraceae</taxon>
        <taxon>Rhodopseudomonas</taxon>
    </lineage>
</organism>
<dbReference type="RefSeq" id="WP_044409281.1">
    <property type="nucleotide sequence ID" value="NZ_JXXE01000185.1"/>
</dbReference>
<sequence length="121" mass="13332">MTEIESAKRTQIAERLKEARKLAGVSQGHVAKMLGLHRPSISEMEAGNRRVSADELARLAEIYDVSVAWLLGEAPDTLDARDPRLELAARELSKLKPDDLERLLKLLAAMRSDSTANGGNR</sequence>
<gene>
    <name evidence="2" type="ORF">OO17_09650</name>
</gene>
<dbReference type="GO" id="GO:0003677">
    <property type="term" value="F:DNA binding"/>
    <property type="evidence" value="ECO:0007669"/>
    <property type="project" value="InterPro"/>
</dbReference>
<dbReference type="InterPro" id="IPR052345">
    <property type="entry name" value="Rad_response_metalloprotease"/>
</dbReference>
<dbReference type="AlphaFoldDB" id="A0A0D7EYJ6"/>
<proteinExistence type="predicted"/>
<dbReference type="InterPro" id="IPR010982">
    <property type="entry name" value="Lambda_DNA-bd_dom_sf"/>
</dbReference>
<dbReference type="PROSITE" id="PS50943">
    <property type="entry name" value="HTH_CROC1"/>
    <property type="match status" value="1"/>
</dbReference>
<evidence type="ECO:0000313" key="2">
    <source>
        <dbReference type="EMBL" id="KIZ44517.1"/>
    </source>
</evidence>
<dbReference type="PATRIC" id="fig|1076.23.peg.1286"/>
<dbReference type="EMBL" id="JXXE01000185">
    <property type="protein sequence ID" value="KIZ44517.1"/>
    <property type="molecule type" value="Genomic_DNA"/>
</dbReference>